<name>A0A0G1YEW9_9BACT</name>
<dbReference type="Gene3D" id="3.90.550.10">
    <property type="entry name" value="Spore Coat Polysaccharide Biosynthesis Protein SpsA, Chain A"/>
    <property type="match status" value="1"/>
</dbReference>
<evidence type="ECO:0000313" key="3">
    <source>
        <dbReference type="Proteomes" id="UP000033870"/>
    </source>
</evidence>
<dbReference type="STRING" id="1619044.UY92_C0011G0040"/>
<gene>
    <name evidence="2" type="ORF">UY92_C0011G0040</name>
</gene>
<dbReference type="PANTHER" id="PTHR43685">
    <property type="entry name" value="GLYCOSYLTRANSFERASE"/>
    <property type="match status" value="1"/>
</dbReference>
<accession>A0A0G1YEW9</accession>
<sequence length="236" mass="27307">MPSMISVVIPVFNRIDILKDTLDSIARQTYPEIEVIVVDDGSRPPVELQEFEASGSPFKKLIRQENQGAPAARNRGFDESRGEYVIFWDADIIAEPDMLKKMSAALAVHPEAAYAYCDYYFGRHRMPAGPFAADRLRRQNYIAVTALIRREAFPRYDQAIRRFQDWDLWLTMLEAGNTGVYVPGYLYRAVPHRSGISTWLPAMAYRAPWRWLPGWRGRVREYERAREIIIRKHGLA</sequence>
<dbReference type="InterPro" id="IPR029044">
    <property type="entry name" value="Nucleotide-diphossugar_trans"/>
</dbReference>
<comment type="caution">
    <text evidence="2">The sequence shown here is derived from an EMBL/GenBank/DDBJ whole genome shotgun (WGS) entry which is preliminary data.</text>
</comment>
<dbReference type="PANTHER" id="PTHR43685:SF2">
    <property type="entry name" value="GLYCOSYLTRANSFERASE 2-LIKE DOMAIN-CONTAINING PROTEIN"/>
    <property type="match status" value="1"/>
</dbReference>
<organism evidence="2 3">
    <name type="scientific">Candidatus Magasanikbacteria bacterium GW2011_GWA2_56_11</name>
    <dbReference type="NCBI Taxonomy" id="1619044"/>
    <lineage>
        <taxon>Bacteria</taxon>
        <taxon>Candidatus Magasanikiibacteriota</taxon>
    </lineage>
</organism>
<dbReference type="InterPro" id="IPR050834">
    <property type="entry name" value="Glycosyltransf_2"/>
</dbReference>
<feature type="domain" description="Glycosyltransferase 2-like" evidence="1">
    <location>
        <begin position="6"/>
        <end position="116"/>
    </location>
</feature>
<dbReference type="GO" id="GO:0016740">
    <property type="term" value="F:transferase activity"/>
    <property type="evidence" value="ECO:0007669"/>
    <property type="project" value="UniProtKB-KW"/>
</dbReference>
<dbReference type="CDD" id="cd00761">
    <property type="entry name" value="Glyco_tranf_GTA_type"/>
    <property type="match status" value="1"/>
</dbReference>
<dbReference type="InterPro" id="IPR001173">
    <property type="entry name" value="Glyco_trans_2-like"/>
</dbReference>
<keyword evidence="2" id="KW-0808">Transferase</keyword>
<dbReference type="SUPFAM" id="SSF53448">
    <property type="entry name" value="Nucleotide-diphospho-sugar transferases"/>
    <property type="match status" value="1"/>
</dbReference>
<dbReference type="AlphaFoldDB" id="A0A0G1YEW9"/>
<reference evidence="2 3" key="1">
    <citation type="journal article" date="2015" name="Nature">
        <title>rRNA introns, odd ribosomes, and small enigmatic genomes across a large radiation of phyla.</title>
        <authorList>
            <person name="Brown C.T."/>
            <person name="Hug L.A."/>
            <person name="Thomas B.C."/>
            <person name="Sharon I."/>
            <person name="Castelle C.J."/>
            <person name="Singh A."/>
            <person name="Wilkins M.J."/>
            <person name="Williams K.H."/>
            <person name="Banfield J.F."/>
        </authorList>
    </citation>
    <scope>NUCLEOTIDE SEQUENCE [LARGE SCALE GENOMIC DNA]</scope>
</reference>
<evidence type="ECO:0000313" key="2">
    <source>
        <dbReference type="EMBL" id="KKW42018.1"/>
    </source>
</evidence>
<dbReference type="Pfam" id="PF00535">
    <property type="entry name" value="Glycos_transf_2"/>
    <property type="match status" value="1"/>
</dbReference>
<proteinExistence type="predicted"/>
<dbReference type="EMBL" id="LCRX01000011">
    <property type="protein sequence ID" value="KKW42018.1"/>
    <property type="molecule type" value="Genomic_DNA"/>
</dbReference>
<protein>
    <submittedName>
        <fullName evidence="2">Glycosyl transferase, family 2</fullName>
    </submittedName>
</protein>
<evidence type="ECO:0000259" key="1">
    <source>
        <dbReference type="Pfam" id="PF00535"/>
    </source>
</evidence>
<dbReference type="Proteomes" id="UP000033870">
    <property type="component" value="Unassembled WGS sequence"/>
</dbReference>